<name>A0A8H6L6X4_9LECA</name>
<dbReference type="EMBL" id="JACCJC010000012">
    <property type="protein sequence ID" value="KAF6237787.1"/>
    <property type="molecule type" value="Genomic_DNA"/>
</dbReference>
<feature type="compositionally biased region" description="Basic and acidic residues" evidence="1">
    <location>
        <begin position="27"/>
        <end position="41"/>
    </location>
</feature>
<dbReference type="RefSeq" id="XP_037167105.1">
    <property type="nucleotide sequence ID" value="XM_037305912.1"/>
</dbReference>
<keyword evidence="3" id="KW-1185">Reference proteome</keyword>
<accession>A0A8H6L6X4</accession>
<comment type="caution">
    <text evidence="2">The sequence shown here is derived from an EMBL/GenBank/DDBJ whole genome shotgun (WGS) entry which is preliminary data.</text>
</comment>
<dbReference type="GeneID" id="59285653"/>
<sequence>MPQQPTIVWRVGNWLRNRISSPDDEGNERISEEHEQRRAEEVEHSQRRRVIEYNCWIERQRRIEHNLRLQRENQDELRNPRRGPFLYRPNCCKYRRVWRESVEVLSWTSKRAE</sequence>
<dbReference type="AlphaFoldDB" id="A0A8H6L6X4"/>
<dbReference type="Proteomes" id="UP000578531">
    <property type="component" value="Unassembled WGS sequence"/>
</dbReference>
<feature type="region of interest" description="Disordered" evidence="1">
    <location>
        <begin position="20"/>
        <end position="41"/>
    </location>
</feature>
<organism evidence="2 3">
    <name type="scientific">Letharia columbiana</name>
    <dbReference type="NCBI Taxonomy" id="112416"/>
    <lineage>
        <taxon>Eukaryota</taxon>
        <taxon>Fungi</taxon>
        <taxon>Dikarya</taxon>
        <taxon>Ascomycota</taxon>
        <taxon>Pezizomycotina</taxon>
        <taxon>Lecanoromycetes</taxon>
        <taxon>OSLEUM clade</taxon>
        <taxon>Lecanoromycetidae</taxon>
        <taxon>Lecanorales</taxon>
        <taxon>Lecanorineae</taxon>
        <taxon>Parmeliaceae</taxon>
        <taxon>Letharia</taxon>
    </lineage>
</organism>
<protein>
    <submittedName>
        <fullName evidence="2">Uncharacterized protein</fullName>
    </submittedName>
</protein>
<reference evidence="2 3" key="1">
    <citation type="journal article" date="2020" name="Genomics">
        <title>Complete, high-quality genomes from long-read metagenomic sequencing of two wolf lichen thalli reveals enigmatic genome architecture.</title>
        <authorList>
            <person name="McKenzie S.K."/>
            <person name="Walston R.F."/>
            <person name="Allen J.L."/>
        </authorList>
    </citation>
    <scope>NUCLEOTIDE SEQUENCE [LARGE SCALE GENOMIC DNA]</scope>
    <source>
        <strain evidence="2">WasteWater2</strain>
    </source>
</reference>
<gene>
    <name evidence="2" type="ORF">HO173_003988</name>
</gene>
<proteinExistence type="predicted"/>
<evidence type="ECO:0000256" key="1">
    <source>
        <dbReference type="SAM" id="MobiDB-lite"/>
    </source>
</evidence>
<evidence type="ECO:0000313" key="2">
    <source>
        <dbReference type="EMBL" id="KAF6237787.1"/>
    </source>
</evidence>
<evidence type="ECO:0000313" key="3">
    <source>
        <dbReference type="Proteomes" id="UP000578531"/>
    </source>
</evidence>